<comment type="caution">
    <text evidence="1">The sequence shown here is derived from an EMBL/GenBank/DDBJ whole genome shotgun (WGS) entry which is preliminary data.</text>
</comment>
<dbReference type="Proteomes" id="UP000014480">
    <property type="component" value="Unassembled WGS sequence"/>
</dbReference>
<keyword evidence="2" id="KW-1185">Reference proteome</keyword>
<name>A0A484FKV3_COLOR</name>
<gene>
    <name evidence="1" type="ORF">Cob_v008068</name>
</gene>
<dbReference type="AlphaFoldDB" id="A0A484FKV3"/>
<reference evidence="2" key="2">
    <citation type="journal article" date="2019" name="Mol. Plant Microbe Interact.">
        <title>Genome sequence resources for four phytopathogenic fungi from the Colletotrichum orbiculare species complex.</title>
        <authorList>
            <person name="Gan P."/>
            <person name="Tsushima A."/>
            <person name="Narusaka M."/>
            <person name="Narusaka Y."/>
            <person name="Takano Y."/>
            <person name="Kubo Y."/>
            <person name="Shirasu K."/>
        </authorList>
    </citation>
    <scope>GENOME REANNOTATION</scope>
    <source>
        <strain evidence="2">104-T / ATCC 96160 / CBS 514.97 / LARS 414 / MAFF 240422</strain>
    </source>
</reference>
<sequence>MGSRGRAKDSQMCKCFVGVKMVSIFYGTKEDGDGVAPTLIATSIPKADLHFESSADNSISLQRSLFPFGSPG</sequence>
<proteinExistence type="predicted"/>
<accession>A0A484FKV3</accession>
<reference evidence="2" key="1">
    <citation type="journal article" date="2013" name="New Phytol.">
        <title>Comparative genomic and transcriptomic analyses reveal the hemibiotrophic stage shift of Colletotrichum fungi.</title>
        <authorList>
            <person name="Gan P."/>
            <person name="Ikeda K."/>
            <person name="Irieda H."/>
            <person name="Narusaka M."/>
            <person name="O'Connell R.J."/>
            <person name="Narusaka Y."/>
            <person name="Takano Y."/>
            <person name="Kubo Y."/>
            <person name="Shirasu K."/>
        </authorList>
    </citation>
    <scope>NUCLEOTIDE SEQUENCE [LARGE SCALE GENOMIC DNA]</scope>
    <source>
        <strain evidence="2">104-T / ATCC 96160 / CBS 514.97 / LARS 414 / MAFF 240422</strain>
    </source>
</reference>
<protein>
    <submittedName>
        <fullName evidence="1">Uncharacterized protein</fullName>
    </submittedName>
</protein>
<evidence type="ECO:0000313" key="2">
    <source>
        <dbReference type="Proteomes" id="UP000014480"/>
    </source>
</evidence>
<organism evidence="1 2">
    <name type="scientific">Colletotrichum orbiculare (strain 104-T / ATCC 96160 / CBS 514.97 / LARS 414 / MAFF 240422)</name>
    <name type="common">Cucumber anthracnose fungus</name>
    <name type="synonym">Colletotrichum lagenarium</name>
    <dbReference type="NCBI Taxonomy" id="1213857"/>
    <lineage>
        <taxon>Eukaryota</taxon>
        <taxon>Fungi</taxon>
        <taxon>Dikarya</taxon>
        <taxon>Ascomycota</taxon>
        <taxon>Pezizomycotina</taxon>
        <taxon>Sordariomycetes</taxon>
        <taxon>Hypocreomycetidae</taxon>
        <taxon>Glomerellales</taxon>
        <taxon>Glomerellaceae</taxon>
        <taxon>Colletotrichum</taxon>
        <taxon>Colletotrichum orbiculare species complex</taxon>
    </lineage>
</organism>
<dbReference type="EMBL" id="AMCV02000022">
    <property type="protein sequence ID" value="TDZ18672.1"/>
    <property type="molecule type" value="Genomic_DNA"/>
</dbReference>
<evidence type="ECO:0000313" key="1">
    <source>
        <dbReference type="EMBL" id="TDZ18672.1"/>
    </source>
</evidence>